<dbReference type="RefSeq" id="WP_015425476.1">
    <property type="nucleotide sequence ID" value="NC_020449.1"/>
</dbReference>
<dbReference type="PROSITE" id="PS50975">
    <property type="entry name" value="ATP_GRASP"/>
    <property type="match status" value="1"/>
</dbReference>
<dbReference type="eggNOG" id="COG3919">
    <property type="taxonomic scope" value="Bacteria"/>
</dbReference>
<dbReference type="GO" id="GO:0005524">
    <property type="term" value="F:ATP binding"/>
    <property type="evidence" value="ECO:0007669"/>
    <property type="project" value="UniProtKB-UniRule"/>
</dbReference>
<dbReference type="OrthoDB" id="9803907at2"/>
<evidence type="ECO:0000313" key="6">
    <source>
        <dbReference type="EMBL" id="CAO81618.1"/>
    </source>
</evidence>
<dbReference type="AlphaFoldDB" id="B0VJF8"/>
<keyword evidence="3 4" id="KW-0067">ATP-binding</keyword>
<dbReference type="STRING" id="459349.CLOAM1784"/>
<dbReference type="GO" id="GO:0046872">
    <property type="term" value="F:metal ion binding"/>
    <property type="evidence" value="ECO:0007669"/>
    <property type="project" value="InterPro"/>
</dbReference>
<feature type="domain" description="ATP-grasp" evidence="5">
    <location>
        <begin position="133"/>
        <end position="311"/>
    </location>
</feature>
<dbReference type="InterPro" id="IPR052032">
    <property type="entry name" value="ATP-dep_AA_Ligase"/>
</dbReference>
<evidence type="ECO:0000256" key="3">
    <source>
        <dbReference type="ARBA" id="ARBA00022840"/>
    </source>
</evidence>
<dbReference type="Gene3D" id="3.40.50.20">
    <property type="match status" value="1"/>
</dbReference>
<dbReference type="KEGG" id="caci:CLOAM1784"/>
<organism evidence="6 7">
    <name type="scientific">Cloacimonas acidaminovorans (strain Evry)</name>
    <dbReference type="NCBI Taxonomy" id="459349"/>
    <lineage>
        <taxon>Bacteria</taxon>
        <taxon>Pseudomonadati</taxon>
        <taxon>Candidatus Cloacimonadota</taxon>
        <taxon>Candidatus Cloacimonadia</taxon>
        <taxon>Candidatus Cloacimonadales</taxon>
        <taxon>Candidatus Cloacimonadaceae</taxon>
        <taxon>Candidatus Cloacimonas</taxon>
    </lineage>
</organism>
<keyword evidence="2 4" id="KW-0547">Nucleotide-binding</keyword>
<dbReference type="Proteomes" id="UP000002019">
    <property type="component" value="Chromosome"/>
</dbReference>
<keyword evidence="1" id="KW-0436">Ligase</keyword>
<proteinExistence type="predicted"/>
<dbReference type="PANTHER" id="PTHR43585:SF2">
    <property type="entry name" value="ATP-GRASP ENZYME FSQD"/>
    <property type="match status" value="1"/>
</dbReference>
<evidence type="ECO:0000259" key="5">
    <source>
        <dbReference type="PROSITE" id="PS50975"/>
    </source>
</evidence>
<keyword evidence="7" id="KW-1185">Reference proteome</keyword>
<dbReference type="PANTHER" id="PTHR43585">
    <property type="entry name" value="FUMIPYRROLE BIOSYNTHESIS PROTEIN C"/>
    <property type="match status" value="1"/>
</dbReference>
<evidence type="ECO:0000313" key="7">
    <source>
        <dbReference type="Proteomes" id="UP000002019"/>
    </source>
</evidence>
<dbReference type="Pfam" id="PF15632">
    <property type="entry name" value="ATPgrasp_Ter"/>
    <property type="match status" value="1"/>
</dbReference>
<protein>
    <submittedName>
        <fullName evidence="6">Similar to Biotin carboxylase</fullName>
    </submittedName>
</protein>
<dbReference type="EMBL" id="CU466930">
    <property type="protein sequence ID" value="CAO81618.1"/>
    <property type="molecule type" value="Genomic_DNA"/>
</dbReference>
<dbReference type="HOGENOM" id="CLU_780100_0_0_0"/>
<evidence type="ECO:0000256" key="4">
    <source>
        <dbReference type="PROSITE-ProRule" id="PRU00409"/>
    </source>
</evidence>
<accession>B0VJF8</accession>
<dbReference type="GO" id="GO:0016874">
    <property type="term" value="F:ligase activity"/>
    <property type="evidence" value="ECO:0007669"/>
    <property type="project" value="UniProtKB-KW"/>
</dbReference>
<name>B0VJF8_CLOAI</name>
<reference evidence="6 7" key="1">
    <citation type="journal article" date="2008" name="J. Bacteriol.">
        <title>'Candidatus Cloacamonas acidaminovorans': genome sequence reconstruction provides a first glimpse of a new bacterial division.</title>
        <authorList>
            <person name="Pelletier E."/>
            <person name="Kreimeyer A."/>
            <person name="Bocs S."/>
            <person name="Rouy Z."/>
            <person name="Gyapay G."/>
            <person name="Chouari R."/>
            <person name="Riviere D."/>
            <person name="Ganesan A."/>
            <person name="Daegelen P."/>
            <person name="Sghir A."/>
            <person name="Cohen G.N."/>
            <person name="Medigue C."/>
            <person name="Weissenbach J."/>
            <person name="Le Paslier D."/>
        </authorList>
    </citation>
    <scope>NUCLEOTIDE SEQUENCE [LARGE SCALE GENOMIC DNA]</scope>
    <source>
        <strain evidence="7">Evry</strain>
    </source>
</reference>
<evidence type="ECO:0000256" key="2">
    <source>
        <dbReference type="ARBA" id="ARBA00022741"/>
    </source>
</evidence>
<evidence type="ECO:0000256" key="1">
    <source>
        <dbReference type="ARBA" id="ARBA00022598"/>
    </source>
</evidence>
<dbReference type="InterPro" id="IPR011761">
    <property type="entry name" value="ATP-grasp"/>
</dbReference>
<sequence>MLQLNDLQISIAVSGLKTGDNPQPGIPVIRSLRAAGFKGKIIGFVYDAMESGIYLDDIADEIYQMPYPSTGAESFLTRLNYIHSKSKIDVIIPTLDSEIPLYIRLHKELNALGIHTFICTEKQFNLRDKSKLFQYFTSKDVAVPKTVLLNSVAEINKAIQDIEFPVFIKGRLYEAYRANNIIEAQKYFWELQAKWGLPVIMQELMEGDEFNVVIVGDGKGNCLGMVPQRKLVITDKGKGFGGVVVNNPALEKFARKIIQILSWRGPCELEIIKDKEGAFHLLEINPRFPAWVRLAEGSGQNQPAATVLLALGEIIEELPPFKPGVLFIRHSEDIISDINLLGEISVNGELIRMHK</sequence>
<dbReference type="Gene3D" id="3.30.470.20">
    <property type="entry name" value="ATP-grasp fold, B domain"/>
    <property type="match status" value="1"/>
</dbReference>
<gene>
    <name evidence="6" type="ordered locus">CLOAM1784</name>
</gene>
<dbReference type="SUPFAM" id="SSF56059">
    <property type="entry name" value="Glutathione synthetase ATP-binding domain-like"/>
    <property type="match status" value="1"/>
</dbReference>